<dbReference type="EMBL" id="JAPZVP010000033">
    <property type="protein sequence ID" value="MDA1362992.1"/>
    <property type="molecule type" value="Genomic_DNA"/>
</dbReference>
<feature type="chain" id="PRO_5040986852" evidence="6">
    <location>
        <begin position="22"/>
        <end position="298"/>
    </location>
</feature>
<dbReference type="InterPro" id="IPR044878">
    <property type="entry name" value="UbiA_sf"/>
</dbReference>
<feature type="transmembrane region" description="Helical" evidence="5">
    <location>
        <begin position="197"/>
        <end position="216"/>
    </location>
</feature>
<evidence type="ECO:0000256" key="2">
    <source>
        <dbReference type="ARBA" id="ARBA00022692"/>
    </source>
</evidence>
<dbReference type="AlphaFoldDB" id="A0A9X3PDB8"/>
<dbReference type="InterPro" id="IPR000537">
    <property type="entry name" value="UbiA_prenyltransferase"/>
</dbReference>
<proteinExistence type="predicted"/>
<dbReference type="GO" id="GO:0016765">
    <property type="term" value="F:transferase activity, transferring alkyl or aryl (other than methyl) groups"/>
    <property type="evidence" value="ECO:0007669"/>
    <property type="project" value="InterPro"/>
</dbReference>
<keyword evidence="4 5" id="KW-0472">Membrane</keyword>
<dbReference type="Gene3D" id="1.10.357.140">
    <property type="entry name" value="UbiA prenyltransferase"/>
    <property type="match status" value="1"/>
</dbReference>
<evidence type="ECO:0000313" key="8">
    <source>
        <dbReference type="Proteomes" id="UP001146067"/>
    </source>
</evidence>
<comment type="subcellular location">
    <subcellularLocation>
        <location evidence="1">Membrane</location>
        <topology evidence="1">Multi-pass membrane protein</topology>
    </subcellularLocation>
</comment>
<feature type="signal peptide" evidence="6">
    <location>
        <begin position="1"/>
        <end position="21"/>
    </location>
</feature>
<dbReference type="Gene3D" id="1.20.120.1780">
    <property type="entry name" value="UbiA prenyltransferase"/>
    <property type="match status" value="1"/>
</dbReference>
<feature type="transmembrane region" description="Helical" evidence="5">
    <location>
        <begin position="39"/>
        <end position="58"/>
    </location>
</feature>
<keyword evidence="6" id="KW-0732">Signal</keyword>
<accession>A0A9X3PDB8</accession>
<evidence type="ECO:0000256" key="4">
    <source>
        <dbReference type="ARBA" id="ARBA00023136"/>
    </source>
</evidence>
<keyword evidence="3 5" id="KW-1133">Transmembrane helix</keyword>
<keyword evidence="8" id="KW-1185">Reference proteome</keyword>
<feature type="transmembrane region" description="Helical" evidence="5">
    <location>
        <begin position="254"/>
        <end position="277"/>
    </location>
</feature>
<feature type="transmembrane region" description="Helical" evidence="5">
    <location>
        <begin position="222"/>
        <end position="242"/>
    </location>
</feature>
<comment type="caution">
    <text evidence="7">The sequence shown here is derived from an EMBL/GenBank/DDBJ whole genome shotgun (WGS) entry which is preliminary data.</text>
</comment>
<dbReference type="Pfam" id="PF01040">
    <property type="entry name" value="UbiA"/>
    <property type="match status" value="1"/>
</dbReference>
<evidence type="ECO:0000256" key="5">
    <source>
        <dbReference type="SAM" id="Phobius"/>
    </source>
</evidence>
<feature type="transmembrane region" description="Helical" evidence="5">
    <location>
        <begin position="89"/>
        <end position="122"/>
    </location>
</feature>
<evidence type="ECO:0000256" key="6">
    <source>
        <dbReference type="SAM" id="SignalP"/>
    </source>
</evidence>
<protein>
    <submittedName>
        <fullName evidence="7">UbiA family prenyltransferase</fullName>
    </submittedName>
</protein>
<evidence type="ECO:0000256" key="3">
    <source>
        <dbReference type="ARBA" id="ARBA00022989"/>
    </source>
</evidence>
<dbReference type="GO" id="GO:0016020">
    <property type="term" value="C:membrane"/>
    <property type="evidence" value="ECO:0007669"/>
    <property type="project" value="UniProtKB-SubCell"/>
</dbReference>
<organism evidence="7 8">
    <name type="scientific">Glycomyces luteolus</name>
    <dbReference type="NCBI Taxonomy" id="2670330"/>
    <lineage>
        <taxon>Bacteria</taxon>
        <taxon>Bacillati</taxon>
        <taxon>Actinomycetota</taxon>
        <taxon>Actinomycetes</taxon>
        <taxon>Glycomycetales</taxon>
        <taxon>Glycomycetaceae</taxon>
        <taxon>Glycomyces</taxon>
    </lineage>
</organism>
<gene>
    <name evidence="7" type="ORF">O1R50_25490</name>
</gene>
<sequence length="298" mass="30560">MKQVAASWALVRASHPLPAVAVSAVAAGLAIGADREPASAVVAVAAVFAGQLSVGWLNDLIDANRDARVGRTDKPLAAKEIRPATVRLAFLVSAVAAVVLTLLSAPLAAAAHIAALASAWAYDLGVKATAFSVVPFAVSFGLLPAFLANGEPFPPPWLIAAAATLGSAAHFVNVLPDLADDAATGVRGLPHRLGPMVSRFATAALVLTASVLLVFGPNGPPSPLALATVPVAVGILVVGFLLDNRPRSRAAFRAVMLVALIDVVLLIHTGISTALSLRVDRARSSVDTESHECSREQR</sequence>
<evidence type="ECO:0000313" key="7">
    <source>
        <dbReference type="EMBL" id="MDA1362992.1"/>
    </source>
</evidence>
<keyword evidence="2 5" id="KW-0812">Transmembrane</keyword>
<name>A0A9X3PDB8_9ACTN</name>
<dbReference type="Proteomes" id="UP001146067">
    <property type="component" value="Unassembled WGS sequence"/>
</dbReference>
<feature type="transmembrane region" description="Helical" evidence="5">
    <location>
        <begin position="128"/>
        <end position="148"/>
    </location>
</feature>
<evidence type="ECO:0000256" key="1">
    <source>
        <dbReference type="ARBA" id="ARBA00004141"/>
    </source>
</evidence>
<reference evidence="7" key="1">
    <citation type="submission" date="2022-12" db="EMBL/GenBank/DDBJ databases">
        <title>Gycomyces niveus sp.nov.,a novel actinomycete isolated from soil in Shouguan.</title>
        <authorList>
            <person name="Yang X."/>
        </authorList>
    </citation>
    <scope>NUCLEOTIDE SEQUENCE</scope>
    <source>
        <strain evidence="7">NEAU-A15</strain>
    </source>
</reference>
<dbReference type="CDD" id="cd13956">
    <property type="entry name" value="PT_UbiA"/>
    <property type="match status" value="1"/>
</dbReference>